<dbReference type="PANTHER" id="PTHR43317">
    <property type="entry name" value="THERMOSPERMINE SYNTHASE ACAULIS5"/>
    <property type="match status" value="1"/>
</dbReference>
<dbReference type="Proteomes" id="UP000664303">
    <property type="component" value="Unassembled WGS sequence"/>
</dbReference>
<dbReference type="InterPro" id="IPR029063">
    <property type="entry name" value="SAM-dependent_MTases_sf"/>
</dbReference>
<evidence type="ECO:0000256" key="1">
    <source>
        <dbReference type="ARBA" id="ARBA00007867"/>
    </source>
</evidence>
<evidence type="ECO:0000256" key="3">
    <source>
        <dbReference type="ARBA" id="ARBA00023115"/>
    </source>
</evidence>
<dbReference type="AlphaFoldDB" id="A0A939DE26"/>
<dbReference type="NCBIfam" id="NF037959">
    <property type="entry name" value="MFS_SpdSyn"/>
    <property type="match status" value="1"/>
</dbReference>
<dbReference type="RefSeq" id="WP_206559856.1">
    <property type="nucleotide sequence ID" value="NZ_JAFKCZ010000005.1"/>
</dbReference>
<dbReference type="GO" id="GO:0016740">
    <property type="term" value="F:transferase activity"/>
    <property type="evidence" value="ECO:0007669"/>
    <property type="project" value="UniProtKB-UniRule"/>
</dbReference>
<protein>
    <submittedName>
        <fullName evidence="6">Fused MFS/spermidine synthase</fullName>
    </submittedName>
</protein>
<organism evidence="6 7">
    <name type="scientific">Parahaliea mediterranea</name>
    <dbReference type="NCBI Taxonomy" id="651086"/>
    <lineage>
        <taxon>Bacteria</taxon>
        <taxon>Pseudomonadati</taxon>
        <taxon>Pseudomonadota</taxon>
        <taxon>Gammaproteobacteria</taxon>
        <taxon>Cellvibrionales</taxon>
        <taxon>Halieaceae</taxon>
        <taxon>Parahaliea</taxon>
    </lineage>
</organism>
<evidence type="ECO:0000259" key="5">
    <source>
        <dbReference type="PROSITE" id="PS51006"/>
    </source>
</evidence>
<proteinExistence type="inferred from homology"/>
<keyword evidence="7" id="KW-1185">Reference proteome</keyword>
<comment type="similarity">
    <text evidence="1">Belongs to the spermidine/spermine synthase family.</text>
</comment>
<evidence type="ECO:0000256" key="2">
    <source>
        <dbReference type="ARBA" id="ARBA00022679"/>
    </source>
</evidence>
<name>A0A939DE26_9GAMM</name>
<accession>A0A939DE26</accession>
<dbReference type="EMBL" id="JAFKCZ010000005">
    <property type="protein sequence ID" value="MBN7796405.1"/>
    <property type="molecule type" value="Genomic_DNA"/>
</dbReference>
<keyword evidence="3 4" id="KW-0620">Polyamine biosynthesis</keyword>
<dbReference type="GO" id="GO:0006596">
    <property type="term" value="P:polyamine biosynthetic process"/>
    <property type="evidence" value="ECO:0007669"/>
    <property type="project" value="UniProtKB-UniRule"/>
</dbReference>
<dbReference type="InterPro" id="IPR030374">
    <property type="entry name" value="PABS"/>
</dbReference>
<dbReference type="Pfam" id="PF01564">
    <property type="entry name" value="Spermine_synth"/>
    <property type="match status" value="1"/>
</dbReference>
<feature type="domain" description="PABS" evidence="5">
    <location>
        <begin position="1"/>
        <end position="231"/>
    </location>
</feature>
<feature type="active site" description="Proton acceptor" evidence="4">
    <location>
        <position position="152"/>
    </location>
</feature>
<sequence length="268" mass="30087">MHQFTNRHCPPVHYGGKIIHTAGDEYGDILVVDDGNQRILSFDSSFEQSCMQRSRPCQLVHQYTQFMALATALVEPVHVTLLGLGGGSLLRTLHHVEPQCHFHIVELRPLVVDIAREYFQLPDDQRTRFTLGDAFEEIAAIESNSSEIIFSDMYDACQMAPGQVQQTFLEQCRRVLREDGWLVINFLGRQGERRAFLQTLGAVFPTVLVGASSENSVLFASATRYDAVAPDSSRLDSLERALRQRFTHLAARLDPFAVPGGRERGTAR</sequence>
<evidence type="ECO:0000256" key="4">
    <source>
        <dbReference type="PROSITE-ProRule" id="PRU00354"/>
    </source>
</evidence>
<dbReference type="PANTHER" id="PTHR43317:SF1">
    <property type="entry name" value="THERMOSPERMINE SYNTHASE ACAULIS5"/>
    <property type="match status" value="1"/>
</dbReference>
<gene>
    <name evidence="6" type="ORF">JYP50_07375</name>
</gene>
<dbReference type="CDD" id="cd02440">
    <property type="entry name" value="AdoMet_MTases"/>
    <property type="match status" value="1"/>
</dbReference>
<comment type="caution">
    <text evidence="6">The sequence shown here is derived from an EMBL/GenBank/DDBJ whole genome shotgun (WGS) entry which is preliminary data.</text>
</comment>
<keyword evidence="2 4" id="KW-0808">Transferase</keyword>
<evidence type="ECO:0000313" key="7">
    <source>
        <dbReference type="Proteomes" id="UP000664303"/>
    </source>
</evidence>
<dbReference type="PROSITE" id="PS51006">
    <property type="entry name" value="PABS_2"/>
    <property type="match status" value="1"/>
</dbReference>
<dbReference type="SUPFAM" id="SSF53335">
    <property type="entry name" value="S-adenosyl-L-methionine-dependent methyltransferases"/>
    <property type="match status" value="1"/>
</dbReference>
<evidence type="ECO:0000313" key="6">
    <source>
        <dbReference type="EMBL" id="MBN7796405.1"/>
    </source>
</evidence>
<reference evidence="6" key="1">
    <citation type="submission" date="2021-02" db="EMBL/GenBank/DDBJ databases">
        <title>PHA producing bacteria isolated from coastal sediment in Guangdong, Shenzhen.</title>
        <authorList>
            <person name="Zheng W."/>
            <person name="Yu S."/>
            <person name="Huang Y."/>
        </authorList>
    </citation>
    <scope>NUCLEOTIDE SEQUENCE</scope>
    <source>
        <strain evidence="6">TN14-10</strain>
    </source>
</reference>
<dbReference type="Gene3D" id="3.40.50.150">
    <property type="entry name" value="Vaccinia Virus protein VP39"/>
    <property type="match status" value="1"/>
</dbReference>